<evidence type="ECO:0000256" key="1">
    <source>
        <dbReference type="SAM" id="MobiDB-lite"/>
    </source>
</evidence>
<feature type="region of interest" description="Disordered" evidence="1">
    <location>
        <begin position="134"/>
        <end position="172"/>
    </location>
</feature>
<dbReference type="Proteomes" id="UP000321960">
    <property type="component" value="Unassembled WGS sequence"/>
</dbReference>
<accession>A0A512J137</accession>
<name>A0A512J137_9HYPH</name>
<reference evidence="3" key="1">
    <citation type="journal article" date="2014" name="Int. J. Syst. Evol. Microbiol.">
        <title>Complete genome of a new Firmicutes species belonging to the dominant human colonic microbiota ('Ruminococcus bicirculans') reveals two chromosomes and a selective capacity to utilize plant glucans.</title>
        <authorList>
            <consortium name="NISC Comparative Sequencing Program"/>
            <person name="Wegmann U."/>
            <person name="Louis P."/>
            <person name="Goesmann A."/>
            <person name="Henrissat B."/>
            <person name="Duncan S.H."/>
            <person name="Flint H.J."/>
        </authorList>
    </citation>
    <scope>NUCLEOTIDE SEQUENCE</scope>
    <source>
        <strain evidence="3">NBRC 107715</strain>
    </source>
</reference>
<dbReference type="EMBL" id="BSPK01000008">
    <property type="protein sequence ID" value="GLS62275.1"/>
    <property type="molecule type" value="Genomic_DNA"/>
</dbReference>
<feature type="region of interest" description="Disordered" evidence="1">
    <location>
        <begin position="1"/>
        <end position="28"/>
    </location>
</feature>
<dbReference type="OrthoDB" id="10019539at2"/>
<keyword evidence="5" id="KW-1185">Reference proteome</keyword>
<evidence type="ECO:0000313" key="2">
    <source>
        <dbReference type="EMBL" id="GEP03690.1"/>
    </source>
</evidence>
<proteinExistence type="predicted"/>
<sequence length="172" mass="18798">MSFTSIPGGWRDRAKKVREAQERRDQAAEIRAERARMAEEHRALSERQMAEAEAARAVARVSCPCCDAGHVTVDFAERIYRALERLPSHSKPDPAVLEHLFAIAQGVTPPAASRRPYLTVQVSRPRTVEQAAARAETADPITHVTGPAPATKGKVKPSPELEFTADGALIEP</sequence>
<organism evidence="2 4">
    <name type="scientific">Methylobacterium oxalidis</name>
    <dbReference type="NCBI Taxonomy" id="944322"/>
    <lineage>
        <taxon>Bacteria</taxon>
        <taxon>Pseudomonadati</taxon>
        <taxon>Pseudomonadota</taxon>
        <taxon>Alphaproteobacteria</taxon>
        <taxon>Hyphomicrobiales</taxon>
        <taxon>Methylobacteriaceae</taxon>
        <taxon>Methylobacterium</taxon>
    </lineage>
</organism>
<gene>
    <name evidence="3" type="ORF">GCM10007888_06560</name>
    <name evidence="2" type="ORF">MOX02_17280</name>
</gene>
<reference evidence="3" key="4">
    <citation type="submission" date="2023-01" db="EMBL/GenBank/DDBJ databases">
        <title>Draft genome sequence of Methylobacterium oxalidis strain NBRC 107715.</title>
        <authorList>
            <person name="Sun Q."/>
            <person name="Mori K."/>
        </authorList>
    </citation>
    <scope>NUCLEOTIDE SEQUENCE</scope>
    <source>
        <strain evidence="3">NBRC 107715</strain>
    </source>
</reference>
<reference evidence="2 4" key="3">
    <citation type="submission" date="2019-07" db="EMBL/GenBank/DDBJ databases">
        <title>Whole genome shotgun sequence of Methylobacterium oxalidis NBRC 107715.</title>
        <authorList>
            <person name="Hosoyama A."/>
            <person name="Uohara A."/>
            <person name="Ohji S."/>
            <person name="Ichikawa N."/>
        </authorList>
    </citation>
    <scope>NUCLEOTIDE SEQUENCE [LARGE SCALE GENOMIC DNA]</scope>
    <source>
        <strain evidence="2 4">NBRC 107715</strain>
    </source>
</reference>
<dbReference type="RefSeq" id="WP_147025385.1">
    <property type="nucleotide sequence ID" value="NZ_BJZU01000028.1"/>
</dbReference>
<evidence type="ECO:0000313" key="4">
    <source>
        <dbReference type="Proteomes" id="UP000321960"/>
    </source>
</evidence>
<evidence type="ECO:0000313" key="3">
    <source>
        <dbReference type="EMBL" id="GLS62275.1"/>
    </source>
</evidence>
<comment type="caution">
    <text evidence="2">The sequence shown here is derived from an EMBL/GenBank/DDBJ whole genome shotgun (WGS) entry which is preliminary data.</text>
</comment>
<dbReference type="EMBL" id="BJZU01000028">
    <property type="protein sequence ID" value="GEP03690.1"/>
    <property type="molecule type" value="Genomic_DNA"/>
</dbReference>
<dbReference type="Proteomes" id="UP001156856">
    <property type="component" value="Unassembled WGS sequence"/>
</dbReference>
<feature type="compositionally biased region" description="Basic and acidic residues" evidence="1">
    <location>
        <begin position="17"/>
        <end position="28"/>
    </location>
</feature>
<evidence type="ECO:0000313" key="5">
    <source>
        <dbReference type="Proteomes" id="UP001156856"/>
    </source>
</evidence>
<reference evidence="5" key="2">
    <citation type="journal article" date="2019" name="Int. J. Syst. Evol. Microbiol.">
        <title>The Global Catalogue of Microorganisms (GCM) 10K type strain sequencing project: providing services to taxonomists for standard genome sequencing and annotation.</title>
        <authorList>
            <consortium name="The Broad Institute Genomics Platform"/>
            <consortium name="The Broad Institute Genome Sequencing Center for Infectious Disease"/>
            <person name="Wu L."/>
            <person name="Ma J."/>
        </authorList>
    </citation>
    <scope>NUCLEOTIDE SEQUENCE [LARGE SCALE GENOMIC DNA]</scope>
    <source>
        <strain evidence="5">NBRC 107715</strain>
    </source>
</reference>
<dbReference type="AlphaFoldDB" id="A0A512J137"/>
<protein>
    <submittedName>
        <fullName evidence="2">Uncharacterized protein</fullName>
    </submittedName>
</protein>